<reference evidence="1 2" key="1">
    <citation type="submission" date="2019-10" db="EMBL/GenBank/DDBJ databases">
        <title>Bifidobacterium from non-human primates.</title>
        <authorList>
            <person name="Modesto M."/>
        </authorList>
    </citation>
    <scope>NUCLEOTIDE SEQUENCE [LARGE SCALE GENOMIC DNA]</scope>
    <source>
        <strain evidence="1 2">TREC</strain>
    </source>
</reference>
<organism evidence="1 2">
    <name type="scientific">Bifidobacterium avesanii</name>
    <dbReference type="NCBI Taxonomy" id="1798157"/>
    <lineage>
        <taxon>Bacteria</taxon>
        <taxon>Bacillati</taxon>
        <taxon>Actinomycetota</taxon>
        <taxon>Actinomycetes</taxon>
        <taxon>Bifidobacteriales</taxon>
        <taxon>Bifidobacteriaceae</taxon>
        <taxon>Bifidobacterium</taxon>
    </lineage>
</organism>
<gene>
    <name evidence="1" type="ORF">GFD22_02300</name>
</gene>
<protein>
    <submittedName>
        <fullName evidence="1">Uncharacterized protein</fullName>
    </submittedName>
</protein>
<accession>A0A7K3TFG3</accession>
<dbReference type="RefSeq" id="WP_152349779.1">
    <property type="nucleotide sequence ID" value="NZ_WBSN01000003.1"/>
</dbReference>
<keyword evidence="2" id="KW-1185">Reference proteome</keyword>
<sequence>MIVHSCFLTTESGYFLREWRNAADRAANIGLPWSTDRAGMVVASSEAGKTDQNDRDGLIGLPKEPVGGELAGWMNSLTGGKPDKPAGRQRKADFSPGLAECRRLAGKIVLPLSGGLTESATEGRFLSMIGRIAPPGPGKSGFRCRADLVGRI</sequence>
<name>A0A7K3TFG3_9BIFI</name>
<dbReference type="EMBL" id="WHZY01000002">
    <property type="protein sequence ID" value="NEG77827.1"/>
    <property type="molecule type" value="Genomic_DNA"/>
</dbReference>
<evidence type="ECO:0000313" key="2">
    <source>
        <dbReference type="Proteomes" id="UP000469763"/>
    </source>
</evidence>
<dbReference type="Proteomes" id="UP000469763">
    <property type="component" value="Unassembled WGS sequence"/>
</dbReference>
<comment type="caution">
    <text evidence="1">The sequence shown here is derived from an EMBL/GenBank/DDBJ whole genome shotgun (WGS) entry which is preliminary data.</text>
</comment>
<proteinExistence type="predicted"/>
<evidence type="ECO:0000313" key="1">
    <source>
        <dbReference type="EMBL" id="NEG77827.1"/>
    </source>
</evidence>
<dbReference type="AlphaFoldDB" id="A0A7K3TFG3"/>